<reference evidence="17" key="1">
    <citation type="journal article" date="2020" name="Plant Biotechnol. J.">
        <title>The pomegranate (Punica granatum L.) draft genome dissects genetic divergence between soft- and hard-seeded cultivars.</title>
        <authorList>
            <person name="Luo X."/>
            <person name="Li H."/>
            <person name="Wu Z."/>
            <person name="Yao W."/>
            <person name="Zhao P."/>
            <person name="Cao D."/>
            <person name="Yu H."/>
            <person name="Li K."/>
            <person name="Poudel K."/>
            <person name="Zhao D."/>
            <person name="Zhang F."/>
            <person name="Xia X."/>
            <person name="Chen L."/>
            <person name="Wang Q."/>
            <person name="Jing D."/>
            <person name="Cao S."/>
        </authorList>
    </citation>
    <scope>NUCLEOTIDE SEQUENCE [LARGE SCALE GENOMIC DNA]</scope>
    <source>
        <strain evidence="17">cv. Tunisia</strain>
    </source>
</reference>
<feature type="disulfide bond" evidence="14">
    <location>
        <begin position="92"/>
        <end position="168"/>
    </location>
</feature>
<feature type="binding site" evidence="12">
    <location>
        <position position="127"/>
    </location>
    <ligand>
        <name>Ca(2+)</name>
        <dbReference type="ChEBI" id="CHEBI:29108"/>
        <label>1</label>
    </ligand>
</feature>
<evidence type="ECO:0000313" key="18">
    <source>
        <dbReference type="RefSeq" id="XP_031405712.1"/>
    </source>
</evidence>
<dbReference type="GO" id="GO:0020037">
    <property type="term" value="F:heme binding"/>
    <property type="evidence" value="ECO:0007669"/>
    <property type="project" value="UniProtKB-UniRule"/>
</dbReference>
<comment type="catalytic activity">
    <reaction evidence="1 15">
        <text>2 a phenolic donor + H2O2 = 2 a phenolic radical donor + 2 H2O</text>
        <dbReference type="Rhea" id="RHEA:56136"/>
        <dbReference type="ChEBI" id="CHEBI:15377"/>
        <dbReference type="ChEBI" id="CHEBI:16240"/>
        <dbReference type="ChEBI" id="CHEBI:139520"/>
        <dbReference type="ChEBI" id="CHEBI:139521"/>
        <dbReference type="EC" id="1.11.1.7"/>
    </reaction>
</comment>
<feature type="disulfide bond" evidence="14">
    <location>
        <begin position="251"/>
        <end position="283"/>
    </location>
</feature>
<name>A0A6P8E6V9_PUNGR</name>
<dbReference type="AlphaFoldDB" id="A0A6P8E6V9"/>
<keyword evidence="10 14" id="KW-1015">Disulfide bond</keyword>
<comment type="subcellular location">
    <subcellularLocation>
        <location evidence="15">Secreted</location>
    </subcellularLocation>
</comment>
<feature type="binding site" description="axial binding residue" evidence="12">
    <location>
        <position position="244"/>
    </location>
    <ligand>
        <name>heme b</name>
        <dbReference type="ChEBI" id="CHEBI:60344"/>
    </ligand>
    <ligandPart>
        <name>Fe</name>
        <dbReference type="ChEBI" id="CHEBI:18248"/>
    </ligandPart>
</feature>
<dbReference type="GO" id="GO:0006979">
    <property type="term" value="P:response to oxidative stress"/>
    <property type="evidence" value="ECO:0007669"/>
    <property type="project" value="UniProtKB-UniRule"/>
</dbReference>
<feature type="binding site" evidence="12">
    <location>
        <position position="133"/>
    </location>
    <ligand>
        <name>Ca(2+)</name>
        <dbReference type="ChEBI" id="CHEBI:29108"/>
        <label>1</label>
    </ligand>
</feature>
<dbReference type="SUPFAM" id="SSF48113">
    <property type="entry name" value="Heme-dependent peroxidases"/>
    <property type="match status" value="1"/>
</dbReference>
<keyword evidence="8 15" id="KW-0560">Oxidoreductase</keyword>
<evidence type="ECO:0000256" key="11">
    <source>
        <dbReference type="PIRSR" id="PIRSR600823-2"/>
    </source>
</evidence>
<dbReference type="InterPro" id="IPR000823">
    <property type="entry name" value="Peroxidase_pln"/>
</dbReference>
<dbReference type="Gene3D" id="1.10.420.10">
    <property type="entry name" value="Peroxidase, domain 2"/>
    <property type="match status" value="1"/>
</dbReference>
<feature type="site" description="Transition state stabilizer" evidence="13">
    <location>
        <position position="119"/>
    </location>
</feature>
<dbReference type="InterPro" id="IPR033905">
    <property type="entry name" value="Secretory_peroxidase"/>
</dbReference>
<evidence type="ECO:0000256" key="6">
    <source>
        <dbReference type="ARBA" id="ARBA00022729"/>
    </source>
</evidence>
<dbReference type="OrthoDB" id="2113341at2759"/>
<dbReference type="PRINTS" id="PR00458">
    <property type="entry name" value="PEROXIDASE"/>
</dbReference>
<dbReference type="InterPro" id="IPR002016">
    <property type="entry name" value="Haem_peroxidase"/>
</dbReference>
<comment type="function">
    <text evidence="15">Removal of H(2)O(2), oxidation of toxic reductants, biosynthesis and degradation of lignin, suberization, auxin catabolism, response to environmental stresses such as wounding, pathogen attack and oxidative stress.</text>
</comment>
<accession>A0A6P8E6V9</accession>
<gene>
    <name evidence="18" type="primary">LOC116214448</name>
</gene>
<keyword evidence="17" id="KW-1185">Reference proteome</keyword>
<feature type="domain" description="Plant heme peroxidase family profile" evidence="16">
    <location>
        <begin position="80"/>
        <end position="381"/>
    </location>
</feature>
<evidence type="ECO:0000256" key="13">
    <source>
        <dbReference type="PIRSR" id="PIRSR600823-4"/>
    </source>
</evidence>
<proteinExistence type="inferred from homology"/>
<keyword evidence="15" id="KW-0376">Hydrogen peroxide</keyword>
<keyword evidence="15" id="KW-0964">Secreted</keyword>
<dbReference type="GO" id="GO:0042744">
    <property type="term" value="P:hydrogen peroxide catabolic process"/>
    <property type="evidence" value="ECO:0007669"/>
    <property type="project" value="UniProtKB-KW"/>
</dbReference>
<dbReference type="Pfam" id="PF00141">
    <property type="entry name" value="peroxidase"/>
    <property type="match status" value="1"/>
</dbReference>
<keyword evidence="9 12" id="KW-0408">Iron</keyword>
<dbReference type="RefSeq" id="XP_031405712.1">
    <property type="nucleotide sequence ID" value="XM_031549852.1"/>
</dbReference>
<evidence type="ECO:0000256" key="12">
    <source>
        <dbReference type="PIRSR" id="PIRSR600823-3"/>
    </source>
</evidence>
<evidence type="ECO:0000256" key="3">
    <source>
        <dbReference type="ARBA" id="ARBA00022559"/>
    </source>
</evidence>
<dbReference type="Gene3D" id="1.10.520.10">
    <property type="match status" value="1"/>
</dbReference>
<comment type="cofactor">
    <cofactor evidence="12 15">
        <name>heme b</name>
        <dbReference type="ChEBI" id="CHEBI:60344"/>
    </cofactor>
    <text evidence="12 15">Binds 1 heme b (iron(II)-protoporphyrin IX) group per subunit.</text>
</comment>
<comment type="similarity">
    <text evidence="15">Belongs to the peroxidase family. Classical plant (class III) peroxidase subfamily.</text>
</comment>
<keyword evidence="4 15" id="KW-0349">Heme</keyword>
<feature type="disulfide bond" evidence="14">
    <location>
        <begin position="174"/>
        <end position="377"/>
    </location>
</feature>
<feature type="binding site" evidence="12">
    <location>
        <position position="142"/>
    </location>
    <ligand>
        <name>Ca(2+)</name>
        <dbReference type="ChEBI" id="CHEBI:29108"/>
        <label>1</label>
    </ligand>
</feature>
<feature type="binding site" evidence="12">
    <location>
        <position position="124"/>
    </location>
    <ligand>
        <name>Ca(2+)</name>
        <dbReference type="ChEBI" id="CHEBI:29108"/>
        <label>1</label>
    </ligand>
</feature>
<evidence type="ECO:0000256" key="9">
    <source>
        <dbReference type="ARBA" id="ARBA00023004"/>
    </source>
</evidence>
<dbReference type="InterPro" id="IPR010255">
    <property type="entry name" value="Haem_peroxidase_sf"/>
</dbReference>
<evidence type="ECO:0000256" key="15">
    <source>
        <dbReference type="RuleBase" id="RU362060"/>
    </source>
</evidence>
<dbReference type="GO" id="GO:0005576">
    <property type="term" value="C:extracellular region"/>
    <property type="evidence" value="ECO:0007669"/>
    <property type="project" value="UniProtKB-SubCell"/>
</dbReference>
<evidence type="ECO:0000256" key="2">
    <source>
        <dbReference type="ARBA" id="ARBA00012313"/>
    </source>
</evidence>
<protein>
    <recommendedName>
        <fullName evidence="2 15">Peroxidase</fullName>
        <ecNumber evidence="2 15">1.11.1.7</ecNumber>
    </recommendedName>
</protein>
<organism evidence="17 18">
    <name type="scientific">Punica granatum</name>
    <name type="common">Pomegranate</name>
    <dbReference type="NCBI Taxonomy" id="22663"/>
    <lineage>
        <taxon>Eukaryota</taxon>
        <taxon>Viridiplantae</taxon>
        <taxon>Streptophyta</taxon>
        <taxon>Embryophyta</taxon>
        <taxon>Tracheophyta</taxon>
        <taxon>Spermatophyta</taxon>
        <taxon>Magnoliopsida</taxon>
        <taxon>eudicotyledons</taxon>
        <taxon>Gunneridae</taxon>
        <taxon>Pentapetalae</taxon>
        <taxon>rosids</taxon>
        <taxon>malvids</taxon>
        <taxon>Myrtales</taxon>
        <taxon>Lythraceae</taxon>
        <taxon>Punica</taxon>
    </lineage>
</organism>
<dbReference type="PRINTS" id="PR00461">
    <property type="entry name" value="PLPEROXIDASE"/>
</dbReference>
<feature type="disulfide bond" evidence="14">
    <location>
        <begin position="125"/>
        <end position="130"/>
    </location>
</feature>
<dbReference type="Proteomes" id="UP000515151">
    <property type="component" value="Chromosome 7"/>
</dbReference>
<feature type="binding site" evidence="11">
    <location>
        <position position="214"/>
    </location>
    <ligand>
        <name>substrate</name>
    </ligand>
</feature>
<dbReference type="GO" id="GO:0046872">
    <property type="term" value="F:metal ion binding"/>
    <property type="evidence" value="ECO:0007669"/>
    <property type="project" value="UniProtKB-UniRule"/>
</dbReference>
<keyword evidence="7 12" id="KW-0106">Calcium</keyword>
<evidence type="ECO:0000313" key="17">
    <source>
        <dbReference type="Proteomes" id="UP000515151"/>
    </source>
</evidence>
<reference evidence="18" key="2">
    <citation type="submission" date="2025-08" db="UniProtKB">
        <authorList>
            <consortium name="RefSeq"/>
        </authorList>
    </citation>
    <scope>IDENTIFICATION</scope>
    <source>
        <tissue evidence="18">Leaf</tissue>
    </source>
</reference>
<dbReference type="GeneID" id="116214448"/>
<evidence type="ECO:0000256" key="14">
    <source>
        <dbReference type="PIRSR" id="PIRSR600823-5"/>
    </source>
</evidence>
<evidence type="ECO:0000256" key="10">
    <source>
        <dbReference type="ARBA" id="ARBA00023157"/>
    </source>
</evidence>
<feature type="binding site" evidence="12">
    <location>
        <position position="131"/>
    </location>
    <ligand>
        <name>Ca(2+)</name>
        <dbReference type="ChEBI" id="CHEBI:29108"/>
        <label>1</label>
    </ligand>
</feature>
<feature type="binding site" evidence="12">
    <location>
        <position position="129"/>
    </location>
    <ligand>
        <name>Ca(2+)</name>
        <dbReference type="ChEBI" id="CHEBI:29108"/>
        <label>1</label>
    </ligand>
</feature>
<dbReference type="EC" id="1.11.1.7" evidence="2 15"/>
<keyword evidence="3 15" id="KW-0575">Peroxidase</keyword>
<evidence type="ECO:0000256" key="7">
    <source>
        <dbReference type="ARBA" id="ARBA00022837"/>
    </source>
</evidence>
<comment type="cofactor">
    <cofactor evidence="12 15">
        <name>Ca(2+)</name>
        <dbReference type="ChEBI" id="CHEBI:29108"/>
    </cofactor>
    <text evidence="12 15">Binds 2 calcium ions per subunit.</text>
</comment>
<dbReference type="PROSITE" id="PS50873">
    <property type="entry name" value="PEROXIDASE_4"/>
    <property type="match status" value="1"/>
</dbReference>
<dbReference type="PANTHER" id="PTHR31235">
    <property type="entry name" value="PEROXIDASE 25-RELATED"/>
    <property type="match status" value="1"/>
</dbReference>
<evidence type="ECO:0000256" key="4">
    <source>
        <dbReference type="ARBA" id="ARBA00022617"/>
    </source>
</evidence>
<keyword evidence="5 12" id="KW-0479">Metal-binding</keyword>
<dbReference type="CDD" id="cd00693">
    <property type="entry name" value="secretory_peroxidase"/>
    <property type="match status" value="1"/>
</dbReference>
<dbReference type="FunFam" id="1.10.420.10:FF:000007">
    <property type="entry name" value="Peroxidase"/>
    <property type="match status" value="1"/>
</dbReference>
<dbReference type="GO" id="GO:0140825">
    <property type="term" value="F:lactoperoxidase activity"/>
    <property type="evidence" value="ECO:0007669"/>
    <property type="project" value="UniProtKB-EC"/>
</dbReference>
<evidence type="ECO:0000256" key="8">
    <source>
        <dbReference type="ARBA" id="ARBA00023002"/>
    </source>
</evidence>
<evidence type="ECO:0000256" key="5">
    <source>
        <dbReference type="ARBA" id="ARBA00022723"/>
    </source>
</evidence>
<keyword evidence="6" id="KW-0732">Signal</keyword>
<sequence>MGGEAPTVGIVLEINQISDVILGFGALRASHLLDEVAGNLRIHEPPHMGSGGHWRVSLMASAGSGPGKVDAAVTLPSPQKLQWHHYRIANTCRYAEVYVRHQVELHWEKDKTITRKLLRLLYSDCFVSGCDASILLDGSDSERKALQNSGLGGFSLIDKIKTVLEQRCPGVVSCADILNLATRDAAHLAGAPSYPVFTGRRDGPRTTAASVDLPSPSISWQQALAHFQSKGLDVLDLATLLGAHSTGMTRCRYITDRLYNFNGTGKPDPDMDPDFRAKMSKLCPPRSKGQPDPLVDLTPGSYYNFSSLYYSQIQSRRAVLHLDNDLLRGNDTQQIVEEFARSDEGFEDFRRSFALSMSRMGSIGVLTGNQGEIRRNCRFTNAESP</sequence>
<evidence type="ECO:0000259" key="16">
    <source>
        <dbReference type="PROSITE" id="PS50873"/>
    </source>
</evidence>
<evidence type="ECO:0000256" key="1">
    <source>
        <dbReference type="ARBA" id="ARBA00000189"/>
    </source>
</evidence>